<dbReference type="WBParaSite" id="maker-PairedContig_1462-snap-gene-1.22-mRNA-1">
    <property type="protein sequence ID" value="maker-PairedContig_1462-snap-gene-1.22-mRNA-1"/>
    <property type="gene ID" value="maker-PairedContig_1462-snap-gene-1.22"/>
</dbReference>
<organism evidence="2">
    <name type="scientific">Wuchereria bancrofti</name>
    <dbReference type="NCBI Taxonomy" id="6293"/>
    <lineage>
        <taxon>Eukaryota</taxon>
        <taxon>Metazoa</taxon>
        <taxon>Ecdysozoa</taxon>
        <taxon>Nematoda</taxon>
        <taxon>Chromadorea</taxon>
        <taxon>Rhabditida</taxon>
        <taxon>Spirurina</taxon>
        <taxon>Spiruromorpha</taxon>
        <taxon>Filarioidea</taxon>
        <taxon>Onchocercidae</taxon>
        <taxon>Wuchereria</taxon>
    </lineage>
</organism>
<feature type="transmembrane region" description="Helical" evidence="1">
    <location>
        <begin position="235"/>
        <end position="262"/>
    </location>
</feature>
<reference evidence="2" key="1">
    <citation type="submission" date="2016-11" db="UniProtKB">
        <authorList>
            <consortium name="WormBaseParasite"/>
        </authorList>
    </citation>
    <scope>IDENTIFICATION</scope>
    <source>
        <strain evidence="2">pt0022</strain>
    </source>
</reference>
<proteinExistence type="predicted"/>
<name>A0A1I8EE17_WUCBA</name>
<feature type="transmembrane region" description="Helical" evidence="1">
    <location>
        <begin position="93"/>
        <end position="115"/>
    </location>
</feature>
<keyword evidence="1" id="KW-0812">Transmembrane</keyword>
<feature type="transmembrane region" description="Helical" evidence="1">
    <location>
        <begin position="274"/>
        <end position="299"/>
    </location>
</feature>
<keyword evidence="1" id="KW-1133">Transmembrane helix</keyword>
<dbReference type="AlphaFoldDB" id="A0A1I8EE17"/>
<keyword evidence="1" id="KW-0472">Membrane</keyword>
<evidence type="ECO:0000256" key="1">
    <source>
        <dbReference type="SAM" id="Phobius"/>
    </source>
</evidence>
<feature type="transmembrane region" description="Helical" evidence="1">
    <location>
        <begin position="208"/>
        <end position="229"/>
    </location>
</feature>
<sequence>MTCKLQQVTSEVMPDKRFCKIPPSKKELIGSTRVKKAKISQSGEIMRNGMLFPGIIIPQTPKNDTRIMIENHVPLNNSAMTHLCQIPARHTGIASFCIQLIGLIMSTALTIHLILHLSSITISRNIKQQSKQPAATHTTTLISVTAMNTAEVSKDMNLTEKIIWDGNQAPDMNENGTIGGIVPQLDLTELIQISTGSKKITSIQHSNFSKGMCILWLLSLMSLLASIKLESLDLIIVNSVFLTIAMIYAITHALFVAIFFVYHKQVSWTTLITASFVVLGFALTSVICGFALSFNIAWYRYVVYVNDNDQCMCLSMIAHLFKRHRQQRPTQEYSIPEATRHSNLPHDNELAIHNFSQQSYIAKL</sequence>
<protein>
    <submittedName>
        <fullName evidence="2">Uncharacterized protein</fullName>
    </submittedName>
</protein>
<accession>A0A1I8EE17</accession>
<evidence type="ECO:0000313" key="2">
    <source>
        <dbReference type="WBParaSite" id="maker-PairedContig_1462-snap-gene-1.22-mRNA-1"/>
    </source>
</evidence>